<evidence type="ECO:0000256" key="2">
    <source>
        <dbReference type="ARBA" id="ARBA00023235"/>
    </source>
</evidence>
<name>B6AEP0_CRYMR</name>
<dbReference type="SUPFAM" id="SSF55120">
    <property type="entry name" value="Pseudouridine synthase"/>
    <property type="match status" value="1"/>
</dbReference>
<protein>
    <submittedName>
        <fullName evidence="4">tRNA pseudouridine synthase D family protein</fullName>
    </submittedName>
</protein>
<dbReference type="GO" id="GO:0009982">
    <property type="term" value="F:pseudouridine synthase activity"/>
    <property type="evidence" value="ECO:0007669"/>
    <property type="project" value="InterPro"/>
</dbReference>
<dbReference type="GO" id="GO:0005634">
    <property type="term" value="C:nucleus"/>
    <property type="evidence" value="ECO:0007669"/>
    <property type="project" value="TreeGrafter"/>
</dbReference>
<reference evidence="4" key="1">
    <citation type="submission" date="2008-06" db="EMBL/GenBank/DDBJ databases">
        <authorList>
            <person name="Lorenzi H."/>
            <person name="Inman J."/>
            <person name="Miller J."/>
            <person name="Schobel S."/>
            <person name="Amedeo P."/>
            <person name="Caler E.V."/>
            <person name="da Silva J."/>
        </authorList>
    </citation>
    <scope>NUCLEOTIDE SEQUENCE [LARGE SCALE GENOMIC DNA]</scope>
    <source>
        <strain evidence="4">RN66</strain>
    </source>
</reference>
<evidence type="ECO:0000256" key="1">
    <source>
        <dbReference type="ARBA" id="ARBA00007953"/>
    </source>
</evidence>
<gene>
    <name evidence="4" type="ORF">CMU_013320</name>
</gene>
<keyword evidence="2" id="KW-0413">Isomerase</keyword>
<dbReference type="EMBL" id="DS989730">
    <property type="protein sequence ID" value="EEA06657.1"/>
    <property type="molecule type" value="Genomic_DNA"/>
</dbReference>
<evidence type="ECO:0000313" key="4">
    <source>
        <dbReference type="EMBL" id="EEA06657.1"/>
    </source>
</evidence>
<dbReference type="GO" id="GO:0003723">
    <property type="term" value="F:RNA binding"/>
    <property type="evidence" value="ECO:0007669"/>
    <property type="project" value="InterPro"/>
</dbReference>
<dbReference type="Proteomes" id="UP000001460">
    <property type="component" value="Unassembled WGS sequence"/>
</dbReference>
<dbReference type="PROSITE" id="PS50984">
    <property type="entry name" value="TRUD"/>
    <property type="match status" value="1"/>
</dbReference>
<keyword evidence="5" id="KW-1185">Reference proteome</keyword>
<dbReference type="Gene3D" id="3.30.2350.20">
    <property type="entry name" value="TruD, catalytic domain"/>
    <property type="match status" value="2"/>
</dbReference>
<dbReference type="RefSeq" id="XP_002141006.1">
    <property type="nucleotide sequence ID" value="XM_002140970.1"/>
</dbReference>
<dbReference type="NCBIfam" id="TIGR00094">
    <property type="entry name" value="tRNA_TruD_broad"/>
    <property type="match status" value="1"/>
</dbReference>
<dbReference type="GO" id="GO:0001522">
    <property type="term" value="P:pseudouridine synthesis"/>
    <property type="evidence" value="ECO:0007669"/>
    <property type="project" value="InterPro"/>
</dbReference>
<accession>B6AEP0</accession>
<dbReference type="OrthoDB" id="447290at2759"/>
<dbReference type="eggNOG" id="KOG2339">
    <property type="taxonomic scope" value="Eukaryota"/>
</dbReference>
<dbReference type="PANTHER" id="PTHR13326">
    <property type="entry name" value="TRNA PSEUDOURIDINE SYNTHASE D"/>
    <property type="match status" value="1"/>
</dbReference>
<evidence type="ECO:0000313" key="5">
    <source>
        <dbReference type="Proteomes" id="UP000001460"/>
    </source>
</evidence>
<dbReference type="AlphaFoldDB" id="B6AEP0"/>
<organism evidence="4 5">
    <name type="scientific">Cryptosporidium muris (strain RN66)</name>
    <dbReference type="NCBI Taxonomy" id="441375"/>
    <lineage>
        <taxon>Eukaryota</taxon>
        <taxon>Sar</taxon>
        <taxon>Alveolata</taxon>
        <taxon>Apicomplexa</taxon>
        <taxon>Conoidasida</taxon>
        <taxon>Coccidia</taxon>
        <taxon>Eucoccidiorida</taxon>
        <taxon>Eimeriorina</taxon>
        <taxon>Cryptosporidiidae</taxon>
        <taxon>Cryptosporidium</taxon>
    </lineage>
</organism>
<comment type="similarity">
    <text evidence="1">Belongs to the pseudouridine synthase TruD family.</text>
</comment>
<sequence>MSHIEDRKDDYGIHEYIRDTKTSIKGNIKRYFEDFHVYEMTLNNEICHLTEIWDKHKILEDFKQQNKILSGEGILDGLSFELSDNLYNIMEEIGITKRSIKCIIAFINLLGLIKELIKNDDITPKLLKLDSKGKLASICQVIVQMKCNHIQTSHIKKEISNVLLHNDTNKDKNDIRHTIQQYNDAKERRRKFHHLIKKEFPFLISQTIETSTIQILKDTKLANINQVDEEVSFLLRKFDIYLSMDISNELQPFINSEKFYTRLHDEQIGDSSSITADHEYFILKPSNHYVYSLRGLNLKDKTLQESDIISDNNNLDTLEININKRRRRDSYIAKMFSRKNSDERWDSSIPDYIHFNIYKENRDTMDVINMLCKCLQRSDQSFGIAGLKDRRGITVQRASAYRVTKEQMINATLSKAWDRNVRICSIIPSYKPIKIGDLDGNLFHVVIRNLFLVNNLSEKAEIEGNLNESKCTKLTFNTIKMLVDSIKSQGFINYYGLQRFGTSKIPTYKIGIELVKKNWESAFQLILGYDLHSKQASNEGNVESMEIIEYIKRGDFRKYLELASSHLYIERNLVLNLQREIKKQGENNDKKALVNNNLDISPNIYKRCLDHIPKGSYWLYIHSLQSLIFNIVASERIRKFGKKPVVGDLVISKSNDSVQFEDNMDISINSKYTNNSIIAIEYETDLSKYNIEDIVLSLPGDEIIYPPNLFEFYIEIWQKYTGMSIGKDNIGLPGSYRNLVVIPKYADFIAIEKVPNNEDPKSDFFVESKLLKSDLDILLDNRGYQSCTGYNRIHPICQSGINVINSDVGESNITAAIFTCILPKSSYVTMALRELLGCMPIENK</sequence>
<dbReference type="InterPro" id="IPR042214">
    <property type="entry name" value="TruD_catalytic"/>
</dbReference>
<dbReference type="VEuPathDB" id="CryptoDB:CMU_013320"/>
<dbReference type="PANTHER" id="PTHR13326:SF21">
    <property type="entry name" value="PSEUDOURIDYLATE SYNTHASE PUS7L"/>
    <property type="match status" value="1"/>
</dbReference>
<feature type="domain" description="TRUD" evidence="3">
    <location>
        <begin position="490"/>
        <end position="742"/>
    </location>
</feature>
<dbReference type="InterPro" id="IPR020103">
    <property type="entry name" value="PsdUridine_synth_cat_dom_sf"/>
</dbReference>
<evidence type="ECO:0000259" key="3">
    <source>
        <dbReference type="PROSITE" id="PS50984"/>
    </source>
</evidence>
<dbReference type="Pfam" id="PF01142">
    <property type="entry name" value="TruD"/>
    <property type="match status" value="1"/>
</dbReference>
<dbReference type="InterPro" id="IPR001656">
    <property type="entry name" value="PsdUridine_synth_TruD"/>
</dbReference>
<dbReference type="InterPro" id="IPR011760">
    <property type="entry name" value="PsdUridine_synth_TruD_insert"/>
</dbReference>
<dbReference type="PIRSF" id="PIRSF037016">
    <property type="entry name" value="Pseudouridin_synth_euk_prd"/>
    <property type="match status" value="1"/>
</dbReference>
<dbReference type="CDD" id="cd02576">
    <property type="entry name" value="PseudoU_synth_ScPUS7"/>
    <property type="match status" value="1"/>
</dbReference>
<proteinExistence type="inferred from homology"/>
<dbReference type="OMA" id="EQMINAT"/>
<dbReference type="STRING" id="441375.B6AEP0"/>
<dbReference type="GeneID" id="6996327"/>